<dbReference type="Pfam" id="PF23256">
    <property type="entry name" value="CHX17_2nd"/>
    <property type="match status" value="1"/>
</dbReference>
<feature type="domain" description="Cation/H(+) antiporter central" evidence="12">
    <location>
        <begin position="498"/>
        <end position="633"/>
    </location>
</feature>
<reference evidence="14" key="1">
    <citation type="submission" date="2019-08" db="EMBL/GenBank/DDBJ databases">
        <title>Reference gene set and small RNA set construction with multiple tissues from Davidia involucrata Baill.</title>
        <authorList>
            <person name="Yang H."/>
            <person name="Zhou C."/>
            <person name="Li G."/>
            <person name="Wang J."/>
            <person name="Gao P."/>
            <person name="Wang M."/>
            <person name="Wang R."/>
            <person name="Zhao Y."/>
        </authorList>
    </citation>
    <scope>NUCLEOTIDE SEQUENCE</scope>
    <source>
        <tissue evidence="14">Mixed with DoveR01_LX</tissue>
    </source>
</reference>
<dbReference type="EMBL" id="GHES01043230">
    <property type="protein sequence ID" value="MPA73789.1"/>
    <property type="molecule type" value="Transcribed_RNA"/>
</dbReference>
<dbReference type="GO" id="GO:1902600">
    <property type="term" value="P:proton transmembrane transport"/>
    <property type="evidence" value="ECO:0007669"/>
    <property type="project" value="InterPro"/>
</dbReference>
<gene>
    <name evidence="14" type="ORF">Din_043230</name>
</gene>
<dbReference type="Pfam" id="PF23259">
    <property type="entry name" value="CHX17_C"/>
    <property type="match status" value="1"/>
</dbReference>
<keyword evidence="3" id="KW-0633">Potassium transport</keyword>
<evidence type="ECO:0000256" key="6">
    <source>
        <dbReference type="ARBA" id="ARBA00022989"/>
    </source>
</evidence>
<feature type="transmembrane region" description="Helical" evidence="10">
    <location>
        <begin position="212"/>
        <end position="235"/>
    </location>
</feature>
<evidence type="ECO:0000256" key="1">
    <source>
        <dbReference type="ARBA" id="ARBA00004141"/>
    </source>
</evidence>
<evidence type="ECO:0000256" key="8">
    <source>
        <dbReference type="ARBA" id="ARBA00023136"/>
    </source>
</evidence>
<keyword evidence="5" id="KW-0630">Potassium</keyword>
<dbReference type="Gene3D" id="3.40.50.12370">
    <property type="match status" value="1"/>
</dbReference>
<sequence length="810" mass="89102">MVNANFLNATKSVITFTGARPGERYECYNTKTFDDHGIWQELNPLDLALPIFLSQLIIITSINRLLVLLLKPLRQPPIVAEILAGVVLGPSGMGHFRKQLPFFDSIFSVSGVMLLETLGNIGLIYFLFLLGLEMDLTRVVQMGRKAITIAVAGTIFPFGVGLALHHLLVHDYKKFSYASSMLWSVPLTVTGLPVIAVILAKLKLLYSDVGKIAMSSALVNEVFSWSLLTISVSMATNQQSVHWALLSTIAFIFFCVFAIRPAIIWMICRTQKGNEDYSETTVCMILTGVLACGLTTDVLGINSMVGAFMFGLVIPNELLGHRFVEVLQGFVSDLLMPIYYTISGFRTDFFAVKLKVSSWLVVGQVFGLACLSKLVTVLTVSFFYDMPFREGLALAVLMNTKGLLSIISINLGRDHLVLEDEEFTIMLVSILLMTIGTVPVISYVYKPAKRFLPNKHRAIQRLKPNTELRILACVHEMHNVAGITNLLEASNATKRNPICVFALQLIQLTGHGATALLMVHTIPKSDSQSSRTGAQTQSDQIITAFETLEKECSGVSVLPLTAMSSYTTMHEDICSIAEDKRVSIIILPFHKRQTIHNKMEDTNPAYKDVNDNVLSNAPCSVGILIDRGFGTSSAIMDSEPATRRIAMIYIGGSDDREALAYAWRMAGHPAATLTVIRFIPGDDVQSTDDHFSEPVKRVDDNFINEFRQYTSRDESILYSEKVVNNGVETIGAVRSVGENFDLYVVGRGIGRLSSLTVGLADDWSECPELGAIGDLLMSSDFSSTASVLVVQQYAGGTRHRSGMPDGFNHD</sequence>
<keyword evidence="4 10" id="KW-0812">Transmembrane</keyword>
<dbReference type="GO" id="GO:0012505">
    <property type="term" value="C:endomembrane system"/>
    <property type="evidence" value="ECO:0007669"/>
    <property type="project" value="TreeGrafter"/>
</dbReference>
<evidence type="ECO:0000256" key="3">
    <source>
        <dbReference type="ARBA" id="ARBA00022538"/>
    </source>
</evidence>
<dbReference type="PANTHER" id="PTHR32468:SF143">
    <property type="entry name" value="CATION_H(+) ANTIPORTER 15-LIKE"/>
    <property type="match status" value="1"/>
</dbReference>
<evidence type="ECO:0000259" key="13">
    <source>
        <dbReference type="Pfam" id="PF23259"/>
    </source>
</evidence>
<feature type="transmembrane region" description="Helical" evidence="10">
    <location>
        <begin position="241"/>
        <end position="263"/>
    </location>
</feature>
<evidence type="ECO:0000313" key="14">
    <source>
        <dbReference type="EMBL" id="MPA73789.1"/>
    </source>
</evidence>
<feature type="transmembrane region" description="Helical" evidence="10">
    <location>
        <begin position="146"/>
        <end position="168"/>
    </location>
</feature>
<evidence type="ECO:0000256" key="7">
    <source>
        <dbReference type="ARBA" id="ARBA00023065"/>
    </source>
</evidence>
<dbReference type="GO" id="GO:0006813">
    <property type="term" value="P:potassium ion transport"/>
    <property type="evidence" value="ECO:0007669"/>
    <property type="project" value="UniProtKB-KW"/>
</dbReference>
<dbReference type="PANTHER" id="PTHR32468">
    <property type="entry name" value="CATION/H + ANTIPORTER"/>
    <property type="match status" value="1"/>
</dbReference>
<dbReference type="Pfam" id="PF00999">
    <property type="entry name" value="Na_H_Exchanger"/>
    <property type="match status" value="1"/>
</dbReference>
<organism evidence="14">
    <name type="scientific">Davidia involucrata</name>
    <name type="common">Dove tree</name>
    <dbReference type="NCBI Taxonomy" id="16924"/>
    <lineage>
        <taxon>Eukaryota</taxon>
        <taxon>Viridiplantae</taxon>
        <taxon>Streptophyta</taxon>
        <taxon>Embryophyta</taxon>
        <taxon>Tracheophyta</taxon>
        <taxon>Spermatophyta</taxon>
        <taxon>Magnoliopsida</taxon>
        <taxon>eudicotyledons</taxon>
        <taxon>Gunneridae</taxon>
        <taxon>Pentapetalae</taxon>
        <taxon>asterids</taxon>
        <taxon>Cornales</taxon>
        <taxon>Nyssaceae</taxon>
        <taxon>Davidia</taxon>
    </lineage>
</organism>
<proteinExistence type="inferred from homology"/>
<dbReference type="Gene3D" id="1.20.1530.20">
    <property type="match status" value="1"/>
</dbReference>
<feature type="domain" description="Cation/H(+) antiporter C-terminal" evidence="13">
    <location>
        <begin position="645"/>
        <end position="795"/>
    </location>
</feature>
<feature type="transmembrane region" description="Helical" evidence="10">
    <location>
        <begin position="284"/>
        <end position="314"/>
    </location>
</feature>
<feature type="domain" description="Cation/H+ exchanger transmembrane" evidence="11">
    <location>
        <begin position="65"/>
        <end position="436"/>
    </location>
</feature>
<dbReference type="GO" id="GO:0016020">
    <property type="term" value="C:membrane"/>
    <property type="evidence" value="ECO:0007669"/>
    <property type="project" value="UniProtKB-SubCell"/>
</dbReference>
<feature type="transmembrane region" description="Helical" evidence="10">
    <location>
        <begin position="359"/>
        <end position="384"/>
    </location>
</feature>
<keyword evidence="7" id="KW-0406">Ion transport</keyword>
<keyword evidence="8 10" id="KW-0472">Membrane</keyword>
<keyword evidence="6 10" id="KW-1133">Transmembrane helix</keyword>
<dbReference type="InterPro" id="IPR057291">
    <property type="entry name" value="CHX17_2nd"/>
</dbReference>
<dbReference type="InterPro" id="IPR050794">
    <property type="entry name" value="CPA2_transporter"/>
</dbReference>
<dbReference type="InterPro" id="IPR038770">
    <property type="entry name" value="Na+/solute_symporter_sf"/>
</dbReference>
<feature type="transmembrane region" description="Helical" evidence="10">
    <location>
        <begin position="47"/>
        <end position="66"/>
    </location>
</feature>
<evidence type="ECO:0000256" key="4">
    <source>
        <dbReference type="ARBA" id="ARBA00022692"/>
    </source>
</evidence>
<evidence type="ECO:0000259" key="11">
    <source>
        <dbReference type="Pfam" id="PF00999"/>
    </source>
</evidence>
<keyword evidence="2" id="KW-0813">Transport</keyword>
<feature type="transmembrane region" description="Helical" evidence="10">
    <location>
        <begin position="108"/>
        <end position="134"/>
    </location>
</feature>
<comment type="subcellular location">
    <subcellularLocation>
        <location evidence="1">Membrane</location>
        <topology evidence="1">Multi-pass membrane protein</topology>
    </subcellularLocation>
</comment>
<dbReference type="GO" id="GO:0015297">
    <property type="term" value="F:antiporter activity"/>
    <property type="evidence" value="ECO:0007669"/>
    <property type="project" value="InterPro"/>
</dbReference>
<evidence type="ECO:0000256" key="2">
    <source>
        <dbReference type="ARBA" id="ARBA00022448"/>
    </source>
</evidence>
<feature type="transmembrane region" description="Helical" evidence="10">
    <location>
        <begin position="78"/>
        <end position="96"/>
    </location>
</feature>
<comment type="similarity">
    <text evidence="9">Belongs to the monovalent cation:proton antiporter 2 (CPA2) transporter (TC 2.A.37) family. CHX (TC 2.A.37.4) subfamily.</text>
</comment>
<name>A0A5B7BY04_DAVIN</name>
<feature type="transmembrane region" description="Helical" evidence="10">
    <location>
        <begin position="423"/>
        <end position="445"/>
    </location>
</feature>
<dbReference type="GO" id="GO:0006885">
    <property type="term" value="P:regulation of pH"/>
    <property type="evidence" value="ECO:0007669"/>
    <property type="project" value="TreeGrafter"/>
</dbReference>
<protein>
    <submittedName>
        <fullName evidence="14">Uncharacterized protein</fullName>
    </submittedName>
</protein>
<evidence type="ECO:0000256" key="9">
    <source>
        <dbReference type="ARBA" id="ARBA00038341"/>
    </source>
</evidence>
<evidence type="ECO:0000259" key="12">
    <source>
        <dbReference type="Pfam" id="PF23256"/>
    </source>
</evidence>
<evidence type="ECO:0000256" key="10">
    <source>
        <dbReference type="SAM" id="Phobius"/>
    </source>
</evidence>
<dbReference type="AlphaFoldDB" id="A0A5B7BY04"/>
<feature type="transmembrane region" description="Helical" evidence="10">
    <location>
        <begin position="391"/>
        <end position="411"/>
    </location>
</feature>
<accession>A0A5B7BY04</accession>
<dbReference type="InterPro" id="IPR057290">
    <property type="entry name" value="CHX17_C"/>
</dbReference>
<dbReference type="InterPro" id="IPR006153">
    <property type="entry name" value="Cation/H_exchanger_TM"/>
</dbReference>
<feature type="transmembrane region" description="Helical" evidence="10">
    <location>
        <begin position="180"/>
        <end position="200"/>
    </location>
</feature>
<evidence type="ECO:0000256" key="5">
    <source>
        <dbReference type="ARBA" id="ARBA00022958"/>
    </source>
</evidence>